<sequence>VTGTWMGSATVPCTYVPLEGFTQQTLSWSVERDSSTSTIFRRDGFGDHILLSKFRGRVSVPKHSPGDASLLIEDLEMPDSGRYTCQVIWRSTDDRVITKEVTTTVKVVKGNPSCSSWQLPSSL</sequence>
<feature type="domain" description="Ig-like" evidence="1">
    <location>
        <begin position="1"/>
        <end position="102"/>
    </location>
</feature>
<dbReference type="InterPro" id="IPR036179">
    <property type="entry name" value="Ig-like_dom_sf"/>
</dbReference>
<dbReference type="EMBL" id="VWZV01015496">
    <property type="protein sequence ID" value="NXI18478.1"/>
    <property type="molecule type" value="Genomic_DNA"/>
</dbReference>
<dbReference type="GO" id="GO:0043031">
    <property type="term" value="P:negative regulation of macrophage activation"/>
    <property type="evidence" value="ECO:0007669"/>
    <property type="project" value="InterPro"/>
</dbReference>
<dbReference type="PANTHER" id="PTHR15466">
    <property type="entry name" value="V-SET AND IMMUNOGLOBULIN DOMAIN CONTAINING 4"/>
    <property type="match status" value="1"/>
</dbReference>
<dbReference type="GO" id="GO:0001851">
    <property type="term" value="F:complement component C3b binding"/>
    <property type="evidence" value="ECO:0007669"/>
    <property type="project" value="TreeGrafter"/>
</dbReference>
<name>A0A7K9R493_IRECY</name>
<reference evidence="2 3" key="1">
    <citation type="submission" date="2019-09" db="EMBL/GenBank/DDBJ databases">
        <title>Bird 10,000 Genomes (B10K) Project - Family phase.</title>
        <authorList>
            <person name="Zhang G."/>
        </authorList>
    </citation>
    <scope>NUCLEOTIDE SEQUENCE [LARGE SCALE GENOMIC DNA]</scope>
    <source>
        <strain evidence="2">B10K-DU-001-26</strain>
        <tissue evidence="2">Muscle</tissue>
    </source>
</reference>
<proteinExistence type="predicted"/>
<dbReference type="SUPFAM" id="SSF48726">
    <property type="entry name" value="Immunoglobulin"/>
    <property type="match status" value="1"/>
</dbReference>
<evidence type="ECO:0000313" key="3">
    <source>
        <dbReference type="Proteomes" id="UP000530962"/>
    </source>
</evidence>
<dbReference type="SMART" id="SM00406">
    <property type="entry name" value="IGv"/>
    <property type="match status" value="1"/>
</dbReference>
<dbReference type="GO" id="GO:0032703">
    <property type="term" value="P:negative regulation of interleukin-2 production"/>
    <property type="evidence" value="ECO:0007669"/>
    <property type="project" value="InterPro"/>
</dbReference>
<dbReference type="InterPro" id="IPR013106">
    <property type="entry name" value="Ig_V-set"/>
</dbReference>
<dbReference type="Gene3D" id="2.60.40.10">
    <property type="entry name" value="Immunoglobulins"/>
    <property type="match status" value="1"/>
</dbReference>
<accession>A0A7K9R493</accession>
<feature type="non-terminal residue" evidence="2">
    <location>
        <position position="1"/>
    </location>
</feature>
<dbReference type="AlphaFoldDB" id="A0A7K9R493"/>
<feature type="non-terminal residue" evidence="2">
    <location>
        <position position="123"/>
    </location>
</feature>
<dbReference type="Proteomes" id="UP000530962">
    <property type="component" value="Unassembled WGS sequence"/>
</dbReference>
<organism evidence="2 3">
    <name type="scientific">Irena cyanogastra</name>
    <name type="common">Philippine fairy-bluebird</name>
    <dbReference type="NCBI Taxonomy" id="175120"/>
    <lineage>
        <taxon>Eukaryota</taxon>
        <taxon>Metazoa</taxon>
        <taxon>Chordata</taxon>
        <taxon>Craniata</taxon>
        <taxon>Vertebrata</taxon>
        <taxon>Euteleostomi</taxon>
        <taxon>Archelosauria</taxon>
        <taxon>Archosauria</taxon>
        <taxon>Dinosauria</taxon>
        <taxon>Saurischia</taxon>
        <taxon>Theropoda</taxon>
        <taxon>Coelurosauria</taxon>
        <taxon>Aves</taxon>
        <taxon>Neognathae</taxon>
        <taxon>Neoaves</taxon>
        <taxon>Telluraves</taxon>
        <taxon>Australaves</taxon>
        <taxon>Passeriformes</taxon>
        <taxon>Corvoidea</taxon>
        <taxon>Irenidae</taxon>
        <taxon>Irena</taxon>
    </lineage>
</organism>
<dbReference type="Pfam" id="PF07686">
    <property type="entry name" value="V-set"/>
    <property type="match status" value="1"/>
</dbReference>
<dbReference type="InterPro" id="IPR007110">
    <property type="entry name" value="Ig-like_dom"/>
</dbReference>
<evidence type="ECO:0000259" key="1">
    <source>
        <dbReference type="PROSITE" id="PS50835"/>
    </source>
</evidence>
<keyword evidence="3" id="KW-1185">Reference proteome</keyword>
<dbReference type="GO" id="GO:0045957">
    <property type="term" value="P:negative regulation of complement activation, alternative pathway"/>
    <property type="evidence" value="ECO:0007669"/>
    <property type="project" value="TreeGrafter"/>
</dbReference>
<dbReference type="PROSITE" id="PS50835">
    <property type="entry name" value="IG_LIKE"/>
    <property type="match status" value="1"/>
</dbReference>
<protein>
    <submittedName>
        <fullName evidence="2">VSIG4 protein</fullName>
    </submittedName>
</protein>
<dbReference type="InterPro" id="IPR039939">
    <property type="entry name" value="VSIG4"/>
</dbReference>
<dbReference type="GO" id="GO:0042130">
    <property type="term" value="P:negative regulation of T cell proliferation"/>
    <property type="evidence" value="ECO:0007669"/>
    <property type="project" value="InterPro"/>
</dbReference>
<dbReference type="InterPro" id="IPR013783">
    <property type="entry name" value="Ig-like_fold"/>
</dbReference>
<comment type="caution">
    <text evidence="2">The sequence shown here is derived from an EMBL/GenBank/DDBJ whole genome shotgun (WGS) entry which is preliminary data.</text>
</comment>
<evidence type="ECO:0000313" key="2">
    <source>
        <dbReference type="EMBL" id="NXI18478.1"/>
    </source>
</evidence>
<gene>
    <name evidence="2" type="primary">Vsig4_0</name>
    <name evidence="2" type="ORF">IRECYA_R04733</name>
</gene>
<dbReference type="PANTHER" id="PTHR15466:SF2">
    <property type="entry name" value="V-SET AND IMMUNOGLOBULIN DOMAIN-CONTAINING PROTEIN 4"/>
    <property type="match status" value="1"/>
</dbReference>